<feature type="domain" description="Alpha-2-macroglobulin" evidence="5">
    <location>
        <begin position="1262"/>
        <end position="1354"/>
    </location>
</feature>
<comment type="caution">
    <text evidence="6">The sequence shown here is derived from an EMBL/GenBank/DDBJ whole genome shotgun (WGS) entry which is preliminary data.</text>
</comment>
<dbReference type="Pfam" id="PF07703">
    <property type="entry name" value="A2M_BRD"/>
    <property type="match status" value="1"/>
</dbReference>
<comment type="similarity">
    <text evidence="1">Belongs to the protease inhibitor I39 (alpha-2-macroglobulin) family. Bacterial alpha-2-macroglobulin subfamily.</text>
</comment>
<accession>A0A0W0Y5N1</accession>
<evidence type="ECO:0000313" key="6">
    <source>
        <dbReference type="EMBL" id="KTD52300.1"/>
    </source>
</evidence>
<dbReference type="Pfam" id="PF17973">
    <property type="entry name" value="bMG10"/>
    <property type="match status" value="1"/>
</dbReference>
<dbReference type="PANTHER" id="PTHR40094:SF1">
    <property type="entry name" value="UBIQUITIN DOMAIN-CONTAINING PROTEIN"/>
    <property type="match status" value="1"/>
</dbReference>
<dbReference type="InterPro" id="IPR051802">
    <property type="entry name" value="YfhM-like"/>
</dbReference>
<dbReference type="InterPro" id="IPR011625">
    <property type="entry name" value="A2M_N_BRD"/>
</dbReference>
<evidence type="ECO:0000256" key="2">
    <source>
        <dbReference type="ARBA" id="ARBA00022729"/>
    </source>
</evidence>
<protein>
    <recommendedName>
        <fullName evidence="8">Alpha-2-macroglobulin</fullName>
    </recommendedName>
</protein>
<sequence length="1917" mass="213580">MNKKSILKPFLAIAAFFSLLFGRVHWSSPPWIKGVRQQAISRPGLFWGSTLAVLLLIASSIYGYIWYKNLPQPELVTAVITSPDITPLEEDLVPNDLIINFGIQRDELISQSVAPLKLIGKEVTEGIELVPNMPGEWAWDNDSRLIFTPEKDWPAGQTYEVRFNKEVFAANVQMEKLRYQFSTKPFEAKIAELAFYQDPLDAKNRQIVATVNFNFPVDSNSFEEKASLILQKIKNSQLDLDAKHFKFTVSYDKFKRIAYLRSESLSLPKVSRYVDLIIPKGVEAESGSGKTGETISKNLLIPDASNYFKVSSADASIIRNERDRPEQILNVVTSLGVTEAAINKALHVYLLPKNYPATASEPEKSDYDWQNPGEVNAAILALSKPLSMQALPADRNYSNLHSYRFSSNTPQYLYLKLDKGLKGFGDFDLSTDYTAIIKVPELPKEISFLHKGALLALAGEKMLSVAVRGVPAVKFEIARVLPDNVNQLVTQTQGDFNNPYFINQSFNQQNISEIFSEIQQFDTSDLTKQNYTALDLGKYLSAQTNTGGPQGLFLLQATGWDVQQKQPLDVKTSRLVLMTDLGLLAKDNNDGSHEVFVQSIAQGAPVANASVSILGKNGLPLLTRMTNEQGQASFPVLSDYVDEREPTVYLASLGSDVSFIPYNNASRQLNFSRFDVGGLYVNNQDLHSLSAYLFSDRGIYRPGDEAHFGMIIKQAYAFSQPAGLPLEVLITDPRGTTVLDKKLMLDNTGYLTVDFPTTATSPTGQYQVNLYVIKDNNPQSLLGSTSIRVAEFQPDRMRITSSFSQKPTEGWVSPDNLTAQVSLWNLYGAPAADRKISARILLSPQRVQFAKYPEYIFIDPLLDPSKPAKVYTEDLPETRTNDKGEAELALNLNRFDKATYQLTFFAEGFEAEGGRSVSAQSSVLVSPLSYFIGYKPDGDLSYIKQNDKRSVNFIAVDPQLKQLAIDELKLQWISLRPVVTLVKNPNGSYQYQSIIQSTVLDTKPFKVDEQGSAYDLPTQQIGDFAIKVLDKDNTELSQLKYSVVGNSQIPLAKNAELSVKLNKEEYNVGEDIELQITAPYTGSGLITIERDKVYASQWFKTDSTSSLQKIRIPADFQGNGYVNVAFVRNWDSPEIFISPLSYSVMPFSVNHDNRAIHIALKAEEEAKPGMPLNIEYQSDKPGKIIVFAVDEGILQVSRYVTPDPLAFFFQKYALQVLTQQTVDQILPKYIRERELSAVGGDDGEELLASHLNPFKRKTDLPVVFWSGLLPTDTTARQVTYEVPDYFNGSLRIMAVAVGDNDLGSAEKQIKVKGNFIINPNVPNFVAPGDEFDVTASVANNVKNSGAAAKVNVQMSASSALEIIGNDKETVEIDEGKEKTLRFHIKAKAELGNADLSFTASLGDKLSKMNASLSVRPASSYMTTVKSGRETSKSMSLPLDRALYPEYRQVQAAVSSSPLILVAGLQRYLENYPYGCTEQITSKAWPLLAMGNQPQFDNDSQQAKQRIVETIQTLGQRQMTNGGFSYWPGLGDNSNNDFASVYAMHFLTEAREQGYNVSNDIIYYGINYLKELAERKYTDLYQGRIQAYAIYVLTRNEIITTHYLTNLQLSLEQDKNNNWQQDITGAYLASTYQLLKNFSEAERLIKQFKVNNQSNDRGAFYDSSIADAQYLYLVARHFPQLLSSVGDRLIMPLVDSINANEINTVLSGYASLALNAYAQSLPPAQTQGLSIMASVAGQQTPLEAMDKAYQKVDINDQTTAITINNPNKISYFYQLIQAGFDKNKVDKPLTQGMEILREYRDDEGNTISSVALGSEVEVHIQLRTLDNRYINNIAIVDLLPGGFEVVRDSIKTDNMDYADIREDRVIFFGSLGTEVKEISYRIKAVNIGQFTVPPVLAEAMYDPALKAQGISSVFSVNQ</sequence>
<dbReference type="Gene3D" id="2.60.40.1930">
    <property type="match status" value="1"/>
</dbReference>
<dbReference type="Pfam" id="PF01835">
    <property type="entry name" value="MG2"/>
    <property type="match status" value="1"/>
</dbReference>
<feature type="transmembrane region" description="Helical" evidence="3">
    <location>
        <begin position="45"/>
        <end position="67"/>
    </location>
</feature>
<feature type="transmembrane region" description="Helical" evidence="3">
    <location>
        <begin position="6"/>
        <end position="24"/>
    </location>
</feature>
<dbReference type="GO" id="GO:0004866">
    <property type="term" value="F:endopeptidase inhibitor activity"/>
    <property type="evidence" value="ECO:0007669"/>
    <property type="project" value="InterPro"/>
</dbReference>
<dbReference type="Pfam" id="PF17972">
    <property type="entry name" value="bMG5"/>
    <property type="match status" value="1"/>
</dbReference>
<organism evidence="6 7">
    <name type="scientific">Legionella quinlivanii</name>
    <dbReference type="NCBI Taxonomy" id="45073"/>
    <lineage>
        <taxon>Bacteria</taxon>
        <taxon>Pseudomonadati</taxon>
        <taxon>Pseudomonadota</taxon>
        <taxon>Gammaproteobacteria</taxon>
        <taxon>Legionellales</taxon>
        <taxon>Legionellaceae</taxon>
        <taxon>Legionella</taxon>
    </lineage>
</organism>
<dbReference type="InterPro" id="IPR013783">
    <property type="entry name" value="Ig-like_fold"/>
</dbReference>
<keyword evidence="3" id="KW-0472">Membrane</keyword>
<keyword evidence="3" id="KW-0812">Transmembrane</keyword>
<evidence type="ECO:0000259" key="5">
    <source>
        <dbReference type="SMART" id="SM01360"/>
    </source>
</evidence>
<dbReference type="InterPro" id="IPR001599">
    <property type="entry name" value="Macroglobln_a2"/>
</dbReference>
<proteinExistence type="inferred from homology"/>
<dbReference type="SMART" id="SM01359">
    <property type="entry name" value="A2M_N_2"/>
    <property type="match status" value="1"/>
</dbReference>
<dbReference type="Pfam" id="PF11974">
    <property type="entry name" value="bMG3"/>
    <property type="match status" value="1"/>
</dbReference>
<keyword evidence="3" id="KW-1133">Transmembrane helix</keyword>
<dbReference type="Gene3D" id="1.50.10.20">
    <property type="match status" value="1"/>
</dbReference>
<dbReference type="InterPro" id="IPR008930">
    <property type="entry name" value="Terpenoid_cyclase/PrenylTrfase"/>
</dbReference>
<dbReference type="EMBL" id="LNYS01000006">
    <property type="protein sequence ID" value="KTD52300.1"/>
    <property type="molecule type" value="Genomic_DNA"/>
</dbReference>
<dbReference type="InterPro" id="IPR041203">
    <property type="entry name" value="Bact_A2M_MG5"/>
</dbReference>
<dbReference type="SUPFAM" id="SSF48239">
    <property type="entry name" value="Terpenoid cyclases/Protein prenyltransferases"/>
    <property type="match status" value="1"/>
</dbReference>
<dbReference type="OrthoDB" id="9767116at2"/>
<evidence type="ECO:0000256" key="3">
    <source>
        <dbReference type="SAM" id="Phobius"/>
    </source>
</evidence>
<reference evidence="6 7" key="1">
    <citation type="submission" date="2015-11" db="EMBL/GenBank/DDBJ databases">
        <title>Genomic analysis of 38 Legionella species identifies large and diverse effector repertoires.</title>
        <authorList>
            <person name="Burstein D."/>
            <person name="Amaro F."/>
            <person name="Zusman T."/>
            <person name="Lifshitz Z."/>
            <person name="Cohen O."/>
            <person name="Gilbert J.A."/>
            <person name="Pupko T."/>
            <person name="Shuman H.A."/>
            <person name="Segal G."/>
        </authorList>
    </citation>
    <scope>NUCLEOTIDE SEQUENCE [LARGE SCALE GENOMIC DNA]</scope>
    <source>
        <strain evidence="6 7">CDC#1442-AUS-E</strain>
    </source>
</reference>
<dbReference type="PATRIC" id="fig|45073.5.peg.1208"/>
<dbReference type="PANTHER" id="PTHR40094">
    <property type="entry name" value="ALPHA-2-MACROGLOBULIN HOMOLOG"/>
    <property type="match status" value="1"/>
</dbReference>
<evidence type="ECO:0000259" key="4">
    <source>
        <dbReference type="SMART" id="SM01359"/>
    </source>
</evidence>
<dbReference type="InterPro" id="IPR041246">
    <property type="entry name" value="Bact_MG10"/>
</dbReference>
<dbReference type="RefSeq" id="WP_058507221.1">
    <property type="nucleotide sequence ID" value="NZ_CAAAIK010000003.1"/>
</dbReference>
<dbReference type="Gene3D" id="2.60.40.10">
    <property type="entry name" value="Immunoglobulins"/>
    <property type="match status" value="1"/>
</dbReference>
<dbReference type="SMART" id="SM01360">
    <property type="entry name" value="A2M"/>
    <property type="match status" value="1"/>
</dbReference>
<gene>
    <name evidence="6" type="ORF">Lqui_1144</name>
</gene>
<dbReference type="InterPro" id="IPR002890">
    <property type="entry name" value="MG2"/>
</dbReference>
<dbReference type="InterPro" id="IPR021868">
    <property type="entry name" value="Alpha_2_Macroglob_MG3"/>
</dbReference>
<dbReference type="Pfam" id="PF00207">
    <property type="entry name" value="A2M"/>
    <property type="match status" value="1"/>
</dbReference>
<name>A0A0W0Y5N1_9GAMM</name>
<feature type="domain" description="Alpha-2-macroglobulin bait region" evidence="4">
    <location>
        <begin position="1057"/>
        <end position="1196"/>
    </location>
</feature>
<keyword evidence="7" id="KW-1185">Reference proteome</keyword>
<evidence type="ECO:0008006" key="8">
    <source>
        <dbReference type="Google" id="ProtNLM"/>
    </source>
</evidence>
<keyword evidence="2" id="KW-0732">Signal</keyword>
<dbReference type="Proteomes" id="UP000054618">
    <property type="component" value="Unassembled WGS sequence"/>
</dbReference>
<dbReference type="CDD" id="cd02891">
    <property type="entry name" value="A2M_like"/>
    <property type="match status" value="1"/>
</dbReference>
<evidence type="ECO:0000256" key="1">
    <source>
        <dbReference type="ARBA" id="ARBA00010556"/>
    </source>
</evidence>
<evidence type="ECO:0000313" key="7">
    <source>
        <dbReference type="Proteomes" id="UP000054618"/>
    </source>
</evidence>
<dbReference type="Gene3D" id="2.60.40.3710">
    <property type="match status" value="1"/>
</dbReference>
<dbReference type="STRING" id="45073.Lqui_1144"/>